<accession>A0AAW2I8E8</accession>
<evidence type="ECO:0000256" key="2">
    <source>
        <dbReference type="SAM" id="Phobius"/>
    </source>
</evidence>
<sequence>MRVLRYDIQVIRSIIICFGVYSANSAESPSATNPPEIVELFSGKHETHAVKNISLPAGVAHNENKIFTEGSTSSLNEPHQRIANITQGNTSQSHQVKMETASTTPKSKLPDESKSSVTPQKLNQTTLDFLYGVGDQTNGSSSVKPGKGVGYSKIVPKKGVDINDYLNYSLPSDHFCFYIRENTCYDIDNYKDIECTCCEVPNNLGIIISRQPLINCSICTPINIHSQPCNGICCKNISLPTSHVDKEKVNSNNSSKKSEVFENSSTVNPLNKSNHTKKLKLKPTVTNVPYDSGPSNPFSKSRGEKYVPIIVSIFILPLVGVFIFFIWKKTREIWDRRYYKRMDFLIDGMYNE</sequence>
<evidence type="ECO:0000313" key="3">
    <source>
        <dbReference type="EMBL" id="KAL0278434.1"/>
    </source>
</evidence>
<keyword evidence="2" id="KW-0812">Transmembrane</keyword>
<comment type="caution">
    <text evidence="3">The sequence shown here is derived from an EMBL/GenBank/DDBJ whole genome shotgun (WGS) entry which is preliminary data.</text>
</comment>
<evidence type="ECO:0000256" key="1">
    <source>
        <dbReference type="SAM" id="MobiDB-lite"/>
    </source>
</evidence>
<reference evidence="3" key="1">
    <citation type="journal article" date="2024" name="Gigascience">
        <title>Chromosome-level genome of the poultry shaft louse Menopon gallinae provides insight into the host-switching and adaptive evolution of parasitic lice.</title>
        <authorList>
            <person name="Xu Y."/>
            <person name="Ma L."/>
            <person name="Liu S."/>
            <person name="Liang Y."/>
            <person name="Liu Q."/>
            <person name="He Z."/>
            <person name="Tian L."/>
            <person name="Duan Y."/>
            <person name="Cai W."/>
            <person name="Li H."/>
            <person name="Song F."/>
        </authorList>
    </citation>
    <scope>NUCLEOTIDE SEQUENCE</scope>
    <source>
        <strain evidence="3">Cailab_2023a</strain>
    </source>
</reference>
<feature type="compositionally biased region" description="Polar residues" evidence="1">
    <location>
        <begin position="85"/>
        <end position="106"/>
    </location>
</feature>
<dbReference type="AlphaFoldDB" id="A0AAW2I8E8"/>
<name>A0AAW2I8E8_9NEOP</name>
<gene>
    <name evidence="3" type="ORF">PYX00_000258</name>
</gene>
<organism evidence="3">
    <name type="scientific">Menopon gallinae</name>
    <name type="common">poultry shaft louse</name>
    <dbReference type="NCBI Taxonomy" id="328185"/>
    <lineage>
        <taxon>Eukaryota</taxon>
        <taxon>Metazoa</taxon>
        <taxon>Ecdysozoa</taxon>
        <taxon>Arthropoda</taxon>
        <taxon>Hexapoda</taxon>
        <taxon>Insecta</taxon>
        <taxon>Pterygota</taxon>
        <taxon>Neoptera</taxon>
        <taxon>Paraneoptera</taxon>
        <taxon>Psocodea</taxon>
        <taxon>Troctomorpha</taxon>
        <taxon>Phthiraptera</taxon>
        <taxon>Amblycera</taxon>
        <taxon>Menoponidae</taxon>
        <taxon>Menopon</taxon>
    </lineage>
</organism>
<keyword evidence="2" id="KW-0472">Membrane</keyword>
<feature type="region of interest" description="Disordered" evidence="1">
    <location>
        <begin position="85"/>
        <end position="118"/>
    </location>
</feature>
<dbReference type="EMBL" id="JARGDH010000001">
    <property type="protein sequence ID" value="KAL0278434.1"/>
    <property type="molecule type" value="Genomic_DNA"/>
</dbReference>
<feature type="region of interest" description="Disordered" evidence="1">
    <location>
        <begin position="247"/>
        <end position="273"/>
    </location>
</feature>
<proteinExistence type="predicted"/>
<keyword evidence="2" id="KW-1133">Transmembrane helix</keyword>
<protein>
    <submittedName>
        <fullName evidence="3">Uncharacterized protein</fullName>
    </submittedName>
</protein>
<feature type="compositionally biased region" description="Low complexity" evidence="1">
    <location>
        <begin position="250"/>
        <end position="265"/>
    </location>
</feature>
<feature type="transmembrane region" description="Helical" evidence="2">
    <location>
        <begin position="306"/>
        <end position="327"/>
    </location>
</feature>